<dbReference type="GO" id="GO:0005506">
    <property type="term" value="F:iron ion binding"/>
    <property type="evidence" value="ECO:0007669"/>
    <property type="project" value="InterPro"/>
</dbReference>
<dbReference type="PANTHER" id="PTHR11908">
    <property type="entry name" value="XANTHINE DEHYDROGENASE"/>
    <property type="match status" value="1"/>
</dbReference>
<evidence type="ECO:0000256" key="2">
    <source>
        <dbReference type="ARBA" id="ARBA00023002"/>
    </source>
</evidence>
<comment type="caution">
    <text evidence="4">The sequence shown here is derived from an EMBL/GenBank/DDBJ whole genome shotgun (WGS) entry which is preliminary data.</text>
</comment>
<reference evidence="4 5" key="1">
    <citation type="submission" date="2019-05" db="EMBL/GenBank/DDBJ databases">
        <authorList>
            <person name="Lee S.D."/>
        </authorList>
    </citation>
    <scope>NUCLEOTIDE SEQUENCE [LARGE SCALE GENOMIC DNA]</scope>
    <source>
        <strain evidence="4 5">C5-26</strain>
    </source>
</reference>
<reference evidence="4 5" key="2">
    <citation type="submission" date="2019-08" db="EMBL/GenBank/DDBJ databases">
        <title>Jejuicoccus antrihumi gen. nov., sp. nov., a new member of the family Dermacoccaceae isolated from a cave.</title>
        <authorList>
            <person name="Schumann P."/>
            <person name="Kim I.S."/>
        </authorList>
    </citation>
    <scope>NUCLEOTIDE SEQUENCE [LARGE SCALE GENOMIC DNA]</scope>
    <source>
        <strain evidence="4 5">C5-26</strain>
    </source>
</reference>
<dbReference type="Proteomes" id="UP000320244">
    <property type="component" value="Unassembled WGS sequence"/>
</dbReference>
<dbReference type="EMBL" id="VCQV01000025">
    <property type="protein sequence ID" value="TWP34741.1"/>
    <property type="molecule type" value="Genomic_DNA"/>
</dbReference>
<dbReference type="InterPro" id="IPR008274">
    <property type="entry name" value="AldOxase/xan_DH_MoCoBD1"/>
</dbReference>
<keyword evidence="1" id="KW-0500">Molybdenum</keyword>
<dbReference type="Pfam" id="PF01315">
    <property type="entry name" value="Ald_Xan_dh_C"/>
    <property type="match status" value="1"/>
</dbReference>
<dbReference type="SUPFAM" id="SSF56003">
    <property type="entry name" value="Molybdenum cofactor-binding domain"/>
    <property type="match status" value="1"/>
</dbReference>
<dbReference type="InterPro" id="IPR036856">
    <property type="entry name" value="Ald_Oxase/Xan_DH_a/b_sf"/>
</dbReference>
<dbReference type="InterPro" id="IPR046867">
    <property type="entry name" value="AldOxase/xan_DH_MoCoBD2"/>
</dbReference>
<proteinExistence type="predicted"/>
<dbReference type="OrthoDB" id="9758509at2"/>
<dbReference type="Gene3D" id="3.30.365.10">
    <property type="entry name" value="Aldehyde oxidase/xanthine dehydrogenase, molybdopterin binding domain"/>
    <property type="match status" value="4"/>
</dbReference>
<dbReference type="Pfam" id="PF02738">
    <property type="entry name" value="MoCoBD_1"/>
    <property type="match status" value="1"/>
</dbReference>
<dbReference type="InterPro" id="IPR016208">
    <property type="entry name" value="Ald_Oxase/xanthine_DH-like"/>
</dbReference>
<dbReference type="PANTHER" id="PTHR11908:SF132">
    <property type="entry name" value="ALDEHYDE OXIDASE 1-RELATED"/>
    <property type="match status" value="1"/>
</dbReference>
<organism evidence="4 5">
    <name type="scientific">Leekyejoonella antrihumi</name>
    <dbReference type="NCBI Taxonomy" id="1660198"/>
    <lineage>
        <taxon>Bacteria</taxon>
        <taxon>Bacillati</taxon>
        <taxon>Actinomycetota</taxon>
        <taxon>Actinomycetes</taxon>
        <taxon>Micrococcales</taxon>
        <taxon>Dermacoccaceae</taxon>
        <taxon>Leekyejoonella</taxon>
    </lineage>
</organism>
<dbReference type="GO" id="GO:0016491">
    <property type="term" value="F:oxidoreductase activity"/>
    <property type="evidence" value="ECO:0007669"/>
    <property type="project" value="UniProtKB-KW"/>
</dbReference>
<accession>A0A563DXN4</accession>
<dbReference type="AlphaFoldDB" id="A0A563DXN4"/>
<name>A0A563DXN4_9MICO</name>
<keyword evidence="5" id="KW-1185">Reference proteome</keyword>
<evidence type="ECO:0000313" key="4">
    <source>
        <dbReference type="EMBL" id="TWP34741.1"/>
    </source>
</evidence>
<keyword evidence="2" id="KW-0560">Oxidoreductase</keyword>
<evidence type="ECO:0000256" key="1">
    <source>
        <dbReference type="ARBA" id="ARBA00022505"/>
    </source>
</evidence>
<dbReference type="InterPro" id="IPR000674">
    <property type="entry name" value="Ald_Oxase/Xan_DH_a/b"/>
</dbReference>
<dbReference type="Pfam" id="PF20256">
    <property type="entry name" value="MoCoBD_2"/>
    <property type="match status" value="1"/>
</dbReference>
<dbReference type="InterPro" id="IPR037165">
    <property type="entry name" value="AldOxase/xan_DH_Mopterin-bd_sf"/>
</dbReference>
<feature type="domain" description="Aldehyde oxidase/xanthine dehydrogenase a/b hammerhead" evidence="3">
    <location>
        <begin position="1"/>
        <end position="112"/>
    </location>
</feature>
<dbReference type="Gene3D" id="3.90.1170.50">
    <property type="entry name" value="Aldehyde oxidase/xanthine dehydrogenase, a/b hammerhead"/>
    <property type="match status" value="1"/>
</dbReference>
<dbReference type="SUPFAM" id="SSF54665">
    <property type="entry name" value="CO dehydrogenase molybdoprotein N-domain-like"/>
    <property type="match status" value="1"/>
</dbReference>
<protein>
    <submittedName>
        <fullName evidence="4">Xanthine dehydrogenase family protein molybdopterin-binding subunit</fullName>
    </submittedName>
</protein>
<gene>
    <name evidence="4" type="ORF">FGL98_16275</name>
</gene>
<evidence type="ECO:0000313" key="5">
    <source>
        <dbReference type="Proteomes" id="UP000320244"/>
    </source>
</evidence>
<evidence type="ECO:0000259" key="3">
    <source>
        <dbReference type="SMART" id="SM01008"/>
    </source>
</evidence>
<dbReference type="SMART" id="SM01008">
    <property type="entry name" value="Ald_Xan_dh_C"/>
    <property type="match status" value="1"/>
</dbReference>
<sequence>MLEVAFLRSPVAHARIHEVDLTAAAGLPGVVAVYNAAALVGRVEPLLNSEELRIPEGIRSTIDPVVRIQPMPLLASGEVNYVGQAIAMVVAESRYLAEDALEVIDVRYDELPAVIDPEAALEEGSPRVLLEAEDNIGIHLEHGTGDVDQALRSAAVIVEDTFASQRYVPSPMECRGIVAHRDPFSGRLTVWSNTQTPHRVRGHIASCLGLPADDVHVVAVDVGGGFGQKGILVVEELLIPLVAQDLGRPVRWTEDRQENLTAGSHAREQIHHITAAADESGRLLAVRDRFVVNLGARNMVGLVVPYNSLCHLIGPYRVPNVQIEATGALTNTMFTSPYRGAGRPEATFAMERIMDRLAAKLEMEPAELRARNVVTPQEMPYQTGLLDRRGLTQQYDSGDYPEMLDRAVKMIDLPRVRTEQQKARVDGRYVGVGFAMYLEATALGPFEGAKVSVLPSGRIRIHTGAPSQGQGHRTTFVQIAADALGVEMGEIELVAGDTATIPFGVGTIASRALVTAENAIHQAAVLVRQRILDSAAELMEVDPADLEIADNQVVVKGSPGSAMSLAELMRAIPMTQGGSGRDGLSEVSYFQPPNYATSSGLHAVVVEVQPATGRVEILDYVVVHEAGRIVNPQIADAQIVGGTAQGIGGALLEHMQYDEAGQPVTSTFMDYRLPTVDTVPDIRLAEVVCPSPTNALGVKGLGEGGAVGPPAALANAVEDALSPFGVVIHSCPLTPDRLWALLRAGRATER</sequence>